<protein>
    <submittedName>
        <fullName evidence="2">VOC family protein</fullName>
    </submittedName>
</protein>
<evidence type="ECO:0000313" key="3">
    <source>
        <dbReference type="Proteomes" id="UP001500943"/>
    </source>
</evidence>
<dbReference type="PANTHER" id="PTHR33990">
    <property type="entry name" value="PROTEIN YJDN-RELATED"/>
    <property type="match status" value="1"/>
</dbReference>
<evidence type="ECO:0000313" key="2">
    <source>
        <dbReference type="EMBL" id="GAA1227579.1"/>
    </source>
</evidence>
<dbReference type="InterPro" id="IPR029068">
    <property type="entry name" value="Glyas_Bleomycin-R_OHBP_Dase"/>
</dbReference>
<dbReference type="SUPFAM" id="SSF54593">
    <property type="entry name" value="Glyoxalase/Bleomycin resistance protein/Dihydroxybiphenyl dioxygenase"/>
    <property type="match status" value="1"/>
</dbReference>
<dbReference type="Gene3D" id="3.10.180.10">
    <property type="entry name" value="2,3-Dihydroxybiphenyl 1,2-Dioxygenase, domain 1"/>
    <property type="match status" value="1"/>
</dbReference>
<comment type="caution">
    <text evidence="2">The sequence shown here is derived from an EMBL/GenBank/DDBJ whole genome shotgun (WGS) entry which is preliminary data.</text>
</comment>
<dbReference type="PANTHER" id="PTHR33990:SF1">
    <property type="entry name" value="PROTEIN YJDN"/>
    <property type="match status" value="1"/>
</dbReference>
<feature type="domain" description="PhnB-like" evidence="1">
    <location>
        <begin position="3"/>
        <end position="131"/>
    </location>
</feature>
<sequence length="140" mass="15575">MKSNPYLSFRNNAREALAYYQSVFGGTTEIHTFADFQASQDPEEQEWVMHGQLESPAGITLMMADTPKSMEYTPGGSMSISIGGFLSEKAALEGYWEKLCDGGHVAMPLERPDWGGVFGMVVDRYSVTWMVSISDDNETR</sequence>
<dbReference type="EMBL" id="BAAAKW010000070">
    <property type="protein sequence ID" value="GAA1227579.1"/>
    <property type="molecule type" value="Genomic_DNA"/>
</dbReference>
<dbReference type="Pfam" id="PF06983">
    <property type="entry name" value="3-dmu-9_3-mt"/>
    <property type="match status" value="1"/>
</dbReference>
<dbReference type="RefSeq" id="WP_343926779.1">
    <property type="nucleotide sequence ID" value="NZ_BAAAKW010000070.1"/>
</dbReference>
<gene>
    <name evidence="2" type="ORF">GCM10009655_27830</name>
</gene>
<dbReference type="Proteomes" id="UP001500943">
    <property type="component" value="Unassembled WGS sequence"/>
</dbReference>
<name>A0ABN1VYG7_9MICO</name>
<evidence type="ECO:0000259" key="1">
    <source>
        <dbReference type="Pfam" id="PF06983"/>
    </source>
</evidence>
<reference evidence="2 3" key="1">
    <citation type="journal article" date="2019" name="Int. J. Syst. Evol. Microbiol.">
        <title>The Global Catalogue of Microorganisms (GCM) 10K type strain sequencing project: providing services to taxonomists for standard genome sequencing and annotation.</title>
        <authorList>
            <consortium name="The Broad Institute Genomics Platform"/>
            <consortium name="The Broad Institute Genome Sequencing Center for Infectious Disease"/>
            <person name="Wu L."/>
            <person name="Ma J."/>
        </authorList>
    </citation>
    <scope>NUCLEOTIDE SEQUENCE [LARGE SCALE GENOMIC DNA]</scope>
    <source>
        <strain evidence="2 3">JCM 12762</strain>
    </source>
</reference>
<dbReference type="InterPro" id="IPR028973">
    <property type="entry name" value="PhnB-like"/>
</dbReference>
<accession>A0ABN1VYG7</accession>
<dbReference type="CDD" id="cd06588">
    <property type="entry name" value="PhnB_like"/>
    <property type="match status" value="1"/>
</dbReference>
<organism evidence="2 3">
    <name type="scientific">Rhodoglobus aureus</name>
    <dbReference type="NCBI Taxonomy" id="191497"/>
    <lineage>
        <taxon>Bacteria</taxon>
        <taxon>Bacillati</taxon>
        <taxon>Actinomycetota</taxon>
        <taxon>Actinomycetes</taxon>
        <taxon>Micrococcales</taxon>
        <taxon>Microbacteriaceae</taxon>
        <taxon>Rhodoglobus</taxon>
    </lineage>
</organism>
<keyword evidence="3" id="KW-1185">Reference proteome</keyword>
<proteinExistence type="predicted"/>